<dbReference type="InterPro" id="IPR024607">
    <property type="entry name" value="Sulfatase_CS"/>
</dbReference>
<name>A0A518CXG0_9BACT</name>
<reference evidence="6 7" key="1">
    <citation type="submission" date="2019-02" db="EMBL/GenBank/DDBJ databases">
        <title>Deep-cultivation of Planctomycetes and their phenomic and genomic characterization uncovers novel biology.</title>
        <authorList>
            <person name="Wiegand S."/>
            <person name="Jogler M."/>
            <person name="Boedeker C."/>
            <person name="Pinto D."/>
            <person name="Vollmers J."/>
            <person name="Rivas-Marin E."/>
            <person name="Kohn T."/>
            <person name="Peeters S.H."/>
            <person name="Heuer A."/>
            <person name="Rast P."/>
            <person name="Oberbeckmann S."/>
            <person name="Bunk B."/>
            <person name="Jeske O."/>
            <person name="Meyerdierks A."/>
            <person name="Storesund J.E."/>
            <person name="Kallscheuer N."/>
            <person name="Luecker S."/>
            <person name="Lage O.M."/>
            <person name="Pohl T."/>
            <person name="Merkel B.J."/>
            <person name="Hornburger P."/>
            <person name="Mueller R.-W."/>
            <person name="Bruemmer F."/>
            <person name="Labrenz M."/>
            <person name="Spormann A.M."/>
            <person name="Op den Camp H."/>
            <person name="Overmann J."/>
            <person name="Amann R."/>
            <person name="Jetten M.S.M."/>
            <person name="Mascher T."/>
            <person name="Medema M.H."/>
            <person name="Devos D.P."/>
            <person name="Kaster A.-K."/>
            <person name="Ovreas L."/>
            <person name="Rohde M."/>
            <person name="Galperin M.Y."/>
            <person name="Jogler C."/>
        </authorList>
    </citation>
    <scope>NUCLEOTIDE SEQUENCE [LARGE SCALE GENOMIC DNA]</scope>
    <source>
        <strain evidence="6 7">Pla163</strain>
    </source>
</reference>
<dbReference type="PANTHER" id="PTHR42693">
    <property type="entry name" value="ARYLSULFATASE FAMILY MEMBER"/>
    <property type="match status" value="1"/>
</dbReference>
<dbReference type="PROSITE" id="PS00523">
    <property type="entry name" value="SULFATASE_1"/>
    <property type="match status" value="1"/>
</dbReference>
<dbReference type="EMBL" id="CP036290">
    <property type="protein sequence ID" value="QDU83904.1"/>
    <property type="molecule type" value="Genomic_DNA"/>
</dbReference>
<keyword evidence="3 6" id="KW-0378">Hydrolase</keyword>
<comment type="similarity">
    <text evidence="1">Belongs to the sulfatase family.</text>
</comment>
<evidence type="ECO:0000313" key="7">
    <source>
        <dbReference type="Proteomes" id="UP000319342"/>
    </source>
</evidence>
<dbReference type="AlphaFoldDB" id="A0A518CXG0"/>
<gene>
    <name evidence="6" type="primary">atsA_2</name>
    <name evidence="6" type="ORF">Pla163_10050</name>
</gene>
<dbReference type="Gene3D" id="3.40.720.10">
    <property type="entry name" value="Alkaline Phosphatase, subunit A"/>
    <property type="match status" value="1"/>
</dbReference>
<dbReference type="RefSeq" id="WP_419186331.1">
    <property type="nucleotide sequence ID" value="NZ_CP036290.1"/>
</dbReference>
<dbReference type="GO" id="GO:0046872">
    <property type="term" value="F:metal ion binding"/>
    <property type="evidence" value="ECO:0007669"/>
    <property type="project" value="UniProtKB-KW"/>
</dbReference>
<dbReference type="Pfam" id="PF00884">
    <property type="entry name" value="Sulfatase"/>
    <property type="match status" value="1"/>
</dbReference>
<dbReference type="Proteomes" id="UP000319342">
    <property type="component" value="Chromosome"/>
</dbReference>
<evidence type="ECO:0000313" key="6">
    <source>
        <dbReference type="EMBL" id="QDU83904.1"/>
    </source>
</evidence>
<dbReference type="InterPro" id="IPR050738">
    <property type="entry name" value="Sulfatase"/>
</dbReference>
<feature type="domain" description="Sulfatase N-terminal" evidence="5">
    <location>
        <begin position="49"/>
        <end position="410"/>
    </location>
</feature>
<dbReference type="SUPFAM" id="SSF53649">
    <property type="entry name" value="Alkaline phosphatase-like"/>
    <property type="match status" value="1"/>
</dbReference>
<organism evidence="6 7">
    <name type="scientific">Rohdeia mirabilis</name>
    <dbReference type="NCBI Taxonomy" id="2528008"/>
    <lineage>
        <taxon>Bacteria</taxon>
        <taxon>Pseudomonadati</taxon>
        <taxon>Planctomycetota</taxon>
        <taxon>Planctomycetia</taxon>
        <taxon>Planctomycetia incertae sedis</taxon>
        <taxon>Rohdeia</taxon>
    </lineage>
</organism>
<keyword evidence="4" id="KW-0106">Calcium</keyword>
<dbReference type="GO" id="GO:0004065">
    <property type="term" value="F:arylsulfatase activity"/>
    <property type="evidence" value="ECO:0007669"/>
    <property type="project" value="UniProtKB-EC"/>
</dbReference>
<dbReference type="Gene3D" id="3.30.1120.10">
    <property type="match status" value="1"/>
</dbReference>
<sequence length="517" mass="55370">MSTNTPSAAARPTRAVCAAIALLVAVGCSGTRRAPSAADLAAPAEPQRPNVVVVLADDLGWGELGCYGQERIPTPAIDALAARGVRFTQGYSGSPVCAPSRCVLLTGRHTGHATIRNNTENGGLRFGPDALEGQTPLPAGEWTVARELHDAGYRTGFVGKWGLGGPDTTGHPLDQGFDRFYGILCQRKAHGFYPTHLWSDRDREPLAGNAYLAEHQKLDAPLSTESEYYERYCGTTYAPDRIIDEAVAFVETAADEDAPFFLVYASPIPHVALQVPPTELDAFPRDWDTAPYLGEGGYVPHPRPRAAYAAMIARLDRQVGRLVEALERTGELEHTLVVFTSDNGPTYAGGVDAEFFDSAGGLRGLKGSVFEGGVRVPFVASLPGVIEPGSTSEFPCGFQDLAPTVLELAGRALPSTVELDGESLVPVLRGAAPSERRTPLYWELGRQQAVRVGDLKAVRTGLGSDSPKLALFDLAADPAESTDLAPERPDLVARFERVFEAAREPSTLFPLRGVDRP</sequence>
<dbReference type="InterPro" id="IPR000917">
    <property type="entry name" value="Sulfatase_N"/>
</dbReference>
<evidence type="ECO:0000256" key="2">
    <source>
        <dbReference type="ARBA" id="ARBA00022723"/>
    </source>
</evidence>
<protein>
    <submittedName>
        <fullName evidence="6">Arylsulfatase</fullName>
        <ecNumber evidence="6">3.1.6.1</ecNumber>
    </submittedName>
</protein>
<accession>A0A518CXG0</accession>
<keyword evidence="7" id="KW-1185">Reference proteome</keyword>
<evidence type="ECO:0000256" key="1">
    <source>
        <dbReference type="ARBA" id="ARBA00008779"/>
    </source>
</evidence>
<proteinExistence type="inferred from homology"/>
<dbReference type="PANTHER" id="PTHR42693:SF53">
    <property type="entry name" value="ENDO-4-O-SULFATASE"/>
    <property type="match status" value="1"/>
</dbReference>
<evidence type="ECO:0000256" key="3">
    <source>
        <dbReference type="ARBA" id="ARBA00022801"/>
    </source>
</evidence>
<evidence type="ECO:0000256" key="4">
    <source>
        <dbReference type="ARBA" id="ARBA00022837"/>
    </source>
</evidence>
<dbReference type="InterPro" id="IPR017850">
    <property type="entry name" value="Alkaline_phosphatase_core_sf"/>
</dbReference>
<keyword evidence="2" id="KW-0479">Metal-binding</keyword>
<dbReference type="CDD" id="cd16145">
    <property type="entry name" value="ARS_like"/>
    <property type="match status" value="1"/>
</dbReference>
<dbReference type="EC" id="3.1.6.1" evidence="6"/>
<evidence type="ECO:0000259" key="5">
    <source>
        <dbReference type="Pfam" id="PF00884"/>
    </source>
</evidence>